<dbReference type="Proteomes" id="UP001204621">
    <property type="component" value="Unassembled WGS sequence"/>
</dbReference>
<accession>A0ABT2D0P3</accession>
<keyword evidence="2" id="KW-1185">Reference proteome</keyword>
<name>A0ABT2D0P3_9BURK</name>
<dbReference type="InterPro" id="IPR023393">
    <property type="entry name" value="START-like_dom_sf"/>
</dbReference>
<evidence type="ECO:0000313" key="2">
    <source>
        <dbReference type="Proteomes" id="UP001204621"/>
    </source>
</evidence>
<evidence type="ECO:0000313" key="1">
    <source>
        <dbReference type="EMBL" id="MCS0659791.1"/>
    </source>
</evidence>
<sequence>MLLPQAGRRLTMSVDVLTETVIARPRSEVAAYASDPDNAPAWYVNIKSVEWQSDRPLRIGSCIAFIAHFLGKRLAYTYEIVEFVPGERLRMRTAQGPFPMETIYTWESTGDNATRMRLRNRGEPRGFSKLMTPLMSFAMRRANRADLARLKALLERRA</sequence>
<protein>
    <submittedName>
        <fullName evidence="1">SRPBCC family protein</fullName>
    </submittedName>
</protein>
<proteinExistence type="predicted"/>
<dbReference type="CDD" id="cd08865">
    <property type="entry name" value="SRPBCC_10"/>
    <property type="match status" value="1"/>
</dbReference>
<dbReference type="EMBL" id="JANUGU010000006">
    <property type="protein sequence ID" value="MCS0659791.1"/>
    <property type="molecule type" value="Genomic_DNA"/>
</dbReference>
<organism evidence="1 2">
    <name type="scientific">Massilia terrae</name>
    <dbReference type="NCBI Taxonomy" id="1811224"/>
    <lineage>
        <taxon>Bacteria</taxon>
        <taxon>Pseudomonadati</taxon>
        <taxon>Pseudomonadota</taxon>
        <taxon>Betaproteobacteria</taxon>
        <taxon>Burkholderiales</taxon>
        <taxon>Oxalobacteraceae</taxon>
        <taxon>Telluria group</taxon>
        <taxon>Massilia</taxon>
    </lineage>
</organism>
<dbReference type="RefSeq" id="WP_258812986.1">
    <property type="nucleotide sequence ID" value="NZ_JANUGU010000006.1"/>
</dbReference>
<comment type="caution">
    <text evidence="1">The sequence shown here is derived from an EMBL/GenBank/DDBJ whole genome shotgun (WGS) entry which is preliminary data.</text>
</comment>
<dbReference type="InterPro" id="IPR019587">
    <property type="entry name" value="Polyketide_cyclase/dehydratase"/>
</dbReference>
<reference evidence="1 2" key="1">
    <citation type="submission" date="2022-08" db="EMBL/GenBank/DDBJ databases">
        <title>Reclassification of Massilia species as members of the genera Telluria, Duganella, Pseudoduganella, Mokoshia gen. nov. and Zemynaea gen. nov. using orthogonal and non-orthogonal genome-based approaches.</title>
        <authorList>
            <person name="Bowman J.P."/>
        </authorList>
    </citation>
    <scope>NUCLEOTIDE SEQUENCE [LARGE SCALE GENOMIC DNA]</scope>
    <source>
        <strain evidence="1 2">JCM 31606</strain>
    </source>
</reference>
<dbReference type="SUPFAM" id="SSF55961">
    <property type="entry name" value="Bet v1-like"/>
    <property type="match status" value="1"/>
</dbReference>
<gene>
    <name evidence="1" type="ORF">NX778_17095</name>
</gene>
<dbReference type="Gene3D" id="3.30.530.20">
    <property type="match status" value="1"/>
</dbReference>
<dbReference type="Pfam" id="PF10604">
    <property type="entry name" value="Polyketide_cyc2"/>
    <property type="match status" value="1"/>
</dbReference>